<dbReference type="OrthoDB" id="6367659at2759"/>
<accession>A0A6A4X7E0</accession>
<reference evidence="2 3" key="1">
    <citation type="submission" date="2019-07" db="EMBL/GenBank/DDBJ databases">
        <title>Draft genome assembly of a fouling barnacle, Amphibalanus amphitrite (Darwin, 1854): The first reference genome for Thecostraca.</title>
        <authorList>
            <person name="Kim W."/>
        </authorList>
    </citation>
    <scope>NUCLEOTIDE SEQUENCE [LARGE SCALE GENOMIC DNA]</scope>
    <source>
        <strain evidence="2">SNU_AA5</strain>
        <tissue evidence="2">Soma without cirri and trophi</tissue>
    </source>
</reference>
<evidence type="ECO:0000313" key="3">
    <source>
        <dbReference type="Proteomes" id="UP000440578"/>
    </source>
</evidence>
<keyword evidence="3" id="KW-1185">Reference proteome</keyword>
<evidence type="ECO:0000313" key="2">
    <source>
        <dbReference type="EMBL" id="KAF0312060.1"/>
    </source>
</evidence>
<keyword evidence="1" id="KW-0732">Signal</keyword>
<comment type="caution">
    <text evidence="2">The sequence shown here is derived from an EMBL/GenBank/DDBJ whole genome shotgun (WGS) entry which is preliminary data.</text>
</comment>
<protein>
    <submittedName>
        <fullName evidence="2">Uncharacterized protein</fullName>
    </submittedName>
</protein>
<sequence>MYGKVPLTWLLVLLVILVTLVPPSTPARRWRRFRIRVPRAMHALRRVGKESYSRERFLAIPQIPYPYYQRPRYRYPFYDRYGHGKLLYGYGDGHLYTYTQFKPLDGYSKRR</sequence>
<dbReference type="Proteomes" id="UP000440578">
    <property type="component" value="Unassembled WGS sequence"/>
</dbReference>
<feature type="signal peptide" evidence="1">
    <location>
        <begin position="1"/>
        <end position="26"/>
    </location>
</feature>
<organism evidence="2 3">
    <name type="scientific">Amphibalanus amphitrite</name>
    <name type="common">Striped barnacle</name>
    <name type="synonym">Balanus amphitrite</name>
    <dbReference type="NCBI Taxonomy" id="1232801"/>
    <lineage>
        <taxon>Eukaryota</taxon>
        <taxon>Metazoa</taxon>
        <taxon>Ecdysozoa</taxon>
        <taxon>Arthropoda</taxon>
        <taxon>Crustacea</taxon>
        <taxon>Multicrustacea</taxon>
        <taxon>Cirripedia</taxon>
        <taxon>Thoracica</taxon>
        <taxon>Thoracicalcarea</taxon>
        <taxon>Balanomorpha</taxon>
        <taxon>Balanoidea</taxon>
        <taxon>Balanidae</taxon>
        <taxon>Amphibalaninae</taxon>
        <taxon>Amphibalanus</taxon>
    </lineage>
</organism>
<evidence type="ECO:0000256" key="1">
    <source>
        <dbReference type="SAM" id="SignalP"/>
    </source>
</evidence>
<dbReference type="EMBL" id="VIIS01000193">
    <property type="protein sequence ID" value="KAF0312060.1"/>
    <property type="molecule type" value="Genomic_DNA"/>
</dbReference>
<gene>
    <name evidence="2" type="ORF">FJT64_017156</name>
</gene>
<proteinExistence type="predicted"/>
<feature type="chain" id="PRO_5025512044" evidence="1">
    <location>
        <begin position="27"/>
        <end position="111"/>
    </location>
</feature>
<dbReference type="AlphaFoldDB" id="A0A6A4X7E0"/>
<name>A0A6A4X7E0_AMPAM</name>